<sequence>MEETLSLAATSRDGRNSMQFSTRRFGAPNVNAISKAKKDKHFYVPPQYRGRFRGHRSPLPWQERIFNAERERGLGVVITVIAMWDEITTVHSYYYCFFSKQNLSFQSFNHEDVYDNDILENVFS</sequence>
<dbReference type="Proteomes" id="UP000008311">
    <property type="component" value="Unassembled WGS sequence"/>
</dbReference>
<organism evidence="1 2">
    <name type="scientific">Ricinus communis</name>
    <name type="common">Castor bean</name>
    <dbReference type="NCBI Taxonomy" id="3988"/>
    <lineage>
        <taxon>Eukaryota</taxon>
        <taxon>Viridiplantae</taxon>
        <taxon>Streptophyta</taxon>
        <taxon>Embryophyta</taxon>
        <taxon>Tracheophyta</taxon>
        <taxon>Spermatophyta</taxon>
        <taxon>Magnoliopsida</taxon>
        <taxon>eudicotyledons</taxon>
        <taxon>Gunneridae</taxon>
        <taxon>Pentapetalae</taxon>
        <taxon>rosids</taxon>
        <taxon>fabids</taxon>
        <taxon>Malpighiales</taxon>
        <taxon>Euphorbiaceae</taxon>
        <taxon>Acalyphoideae</taxon>
        <taxon>Acalypheae</taxon>
        <taxon>Ricinus</taxon>
    </lineage>
</organism>
<keyword evidence="2" id="KW-1185">Reference proteome</keyword>
<dbReference type="AlphaFoldDB" id="B9SVV3"/>
<proteinExistence type="predicted"/>
<evidence type="ECO:0000313" key="1">
    <source>
        <dbReference type="EMBL" id="EEF32266.1"/>
    </source>
</evidence>
<protein>
    <submittedName>
        <fullName evidence="1">Uncharacterized protein</fullName>
    </submittedName>
</protein>
<dbReference type="InParanoid" id="B9SVV3"/>
<dbReference type="EMBL" id="EQ974176">
    <property type="protein sequence ID" value="EEF32266.1"/>
    <property type="molecule type" value="Genomic_DNA"/>
</dbReference>
<evidence type="ECO:0000313" key="2">
    <source>
        <dbReference type="Proteomes" id="UP000008311"/>
    </source>
</evidence>
<reference evidence="2" key="1">
    <citation type="journal article" date="2010" name="Nat. Biotechnol.">
        <title>Draft genome sequence of the oilseed species Ricinus communis.</title>
        <authorList>
            <person name="Chan A.P."/>
            <person name="Crabtree J."/>
            <person name="Zhao Q."/>
            <person name="Lorenzi H."/>
            <person name="Orvis J."/>
            <person name="Puiu D."/>
            <person name="Melake-Berhan A."/>
            <person name="Jones K.M."/>
            <person name="Redman J."/>
            <person name="Chen G."/>
            <person name="Cahoon E.B."/>
            <person name="Gedil M."/>
            <person name="Stanke M."/>
            <person name="Haas B.J."/>
            <person name="Wortman J.R."/>
            <person name="Fraser-Liggett C.M."/>
            <person name="Ravel J."/>
            <person name="Rabinowicz P.D."/>
        </authorList>
    </citation>
    <scope>NUCLEOTIDE SEQUENCE [LARGE SCALE GENOMIC DNA]</scope>
    <source>
        <strain evidence="2">cv. Hale</strain>
    </source>
</reference>
<gene>
    <name evidence="1" type="ORF">RCOM_0128060</name>
</gene>
<name>B9SVV3_RICCO</name>
<accession>B9SVV3</accession>